<evidence type="ECO:0000313" key="22">
    <source>
        <dbReference type="Proteomes" id="UP000694257"/>
    </source>
</evidence>
<dbReference type="PROSITE" id="PS00324">
    <property type="entry name" value="ASPARTOKINASE"/>
    <property type="match status" value="1"/>
</dbReference>
<keyword evidence="14" id="KW-0220">Diaminopimelate biosynthesis</keyword>
<organism evidence="21 22">
    <name type="scientific">Nocardia iowensis</name>
    <dbReference type="NCBI Taxonomy" id="204891"/>
    <lineage>
        <taxon>Bacteria</taxon>
        <taxon>Bacillati</taxon>
        <taxon>Actinomycetota</taxon>
        <taxon>Actinomycetes</taxon>
        <taxon>Mycobacteriales</taxon>
        <taxon>Nocardiaceae</taxon>
        <taxon>Nocardia</taxon>
    </lineage>
</organism>
<dbReference type="InterPro" id="IPR001341">
    <property type="entry name" value="Asp_kinase"/>
</dbReference>
<dbReference type="PANTHER" id="PTHR21499:SF3">
    <property type="entry name" value="ASPARTOKINASE"/>
    <property type="match status" value="1"/>
</dbReference>
<evidence type="ECO:0000256" key="3">
    <source>
        <dbReference type="ARBA" id="ARBA00004986"/>
    </source>
</evidence>
<keyword evidence="15" id="KW-0457">Lysine biosynthesis</keyword>
<evidence type="ECO:0000259" key="19">
    <source>
        <dbReference type="Pfam" id="PF00696"/>
    </source>
</evidence>
<name>A0ABX8RIC0_NOCIO</name>
<dbReference type="NCBIfam" id="TIGR00657">
    <property type="entry name" value="asp_kinases"/>
    <property type="match status" value="1"/>
</dbReference>
<evidence type="ECO:0000256" key="11">
    <source>
        <dbReference type="ARBA" id="ARBA00022741"/>
    </source>
</evidence>
<feature type="domain" description="Aspartokinase ACT" evidence="20">
    <location>
        <begin position="354"/>
        <end position="412"/>
    </location>
</feature>
<comment type="function">
    <text evidence="1">Catalyzes the phosphorylation of the beta-carboxyl group of aspartic acid with ATP to yield 4-phospho-L-aspartate, which is involved in the branched biosynthetic pathway leading to the biosynthesis of amino acids lysine, threonine, isoleucine and methionine.</text>
</comment>
<evidence type="ECO:0000313" key="21">
    <source>
        <dbReference type="EMBL" id="QXN89378.1"/>
    </source>
</evidence>
<evidence type="ECO:0000256" key="2">
    <source>
        <dbReference type="ARBA" id="ARBA00004766"/>
    </source>
</evidence>
<dbReference type="InterPro" id="IPR054352">
    <property type="entry name" value="ACT_Aspartokinase"/>
</dbReference>
<dbReference type="Proteomes" id="UP000694257">
    <property type="component" value="Chromosome"/>
</dbReference>
<reference evidence="21 22" key="1">
    <citation type="submission" date="2021-07" db="EMBL/GenBank/DDBJ databases">
        <title>Whole Genome Sequence of Nocardia Iowensis.</title>
        <authorList>
            <person name="Lamm A."/>
            <person name="Collins-Fairclough A.M."/>
            <person name="Bunk B."/>
            <person name="Sproer C."/>
        </authorList>
    </citation>
    <scope>NUCLEOTIDE SEQUENCE [LARGE SCALE GENOMIC DNA]</scope>
    <source>
        <strain evidence="21 22">NRRL 5646</strain>
    </source>
</reference>
<dbReference type="EMBL" id="CP078145">
    <property type="protein sequence ID" value="QXN89378.1"/>
    <property type="molecule type" value="Genomic_DNA"/>
</dbReference>
<keyword evidence="9 17" id="KW-0808">Transferase</keyword>
<keyword evidence="12 17" id="KW-0418">Kinase</keyword>
<evidence type="ECO:0000256" key="12">
    <source>
        <dbReference type="ARBA" id="ARBA00022777"/>
    </source>
</evidence>
<keyword evidence="10" id="KW-0677">Repeat</keyword>
<evidence type="ECO:0000256" key="13">
    <source>
        <dbReference type="ARBA" id="ARBA00022840"/>
    </source>
</evidence>
<evidence type="ECO:0000256" key="17">
    <source>
        <dbReference type="RuleBase" id="RU003448"/>
    </source>
</evidence>
<accession>A0ABX8RIC0</accession>
<comment type="catalytic activity">
    <reaction evidence="16 17">
        <text>L-aspartate + ATP = 4-phospho-L-aspartate + ADP</text>
        <dbReference type="Rhea" id="RHEA:23776"/>
        <dbReference type="ChEBI" id="CHEBI:29991"/>
        <dbReference type="ChEBI" id="CHEBI:30616"/>
        <dbReference type="ChEBI" id="CHEBI:57535"/>
        <dbReference type="ChEBI" id="CHEBI:456216"/>
        <dbReference type="EC" id="2.7.2.4"/>
    </reaction>
</comment>
<dbReference type="PANTHER" id="PTHR21499">
    <property type="entry name" value="ASPARTATE KINASE"/>
    <property type="match status" value="1"/>
</dbReference>
<dbReference type="GO" id="GO:0004072">
    <property type="term" value="F:aspartate kinase activity"/>
    <property type="evidence" value="ECO:0007669"/>
    <property type="project" value="UniProtKB-EC"/>
</dbReference>
<dbReference type="RefSeq" id="WP_218470254.1">
    <property type="nucleotide sequence ID" value="NZ_BAABJN010000003.1"/>
</dbReference>
<keyword evidence="11" id="KW-0547">Nucleotide-binding</keyword>
<evidence type="ECO:0000256" key="18">
    <source>
        <dbReference type="RuleBase" id="RU004249"/>
    </source>
</evidence>
<comment type="pathway">
    <text evidence="2 18">Amino-acid biosynthesis; L-lysine biosynthesis via DAP pathway; (S)-tetrahydrodipicolinate from L-aspartate: step 1/4.</text>
</comment>
<evidence type="ECO:0000256" key="9">
    <source>
        <dbReference type="ARBA" id="ARBA00022679"/>
    </source>
</evidence>
<comment type="pathway">
    <text evidence="3 18">Amino-acid biosynthesis; L-methionine biosynthesis via de novo pathway; L-homoserine from L-aspartate: step 1/3.</text>
</comment>
<dbReference type="InterPro" id="IPR001048">
    <property type="entry name" value="Asp/Glu/Uridylate_kinase"/>
</dbReference>
<proteinExistence type="inferred from homology"/>
<evidence type="ECO:0000256" key="6">
    <source>
        <dbReference type="ARBA" id="ARBA00013059"/>
    </source>
</evidence>
<gene>
    <name evidence="21" type="ORF">KV110_28155</name>
</gene>
<dbReference type="EC" id="2.7.2.4" evidence="6 17"/>
<evidence type="ECO:0000256" key="8">
    <source>
        <dbReference type="ARBA" id="ARBA00022605"/>
    </source>
</evidence>
<evidence type="ECO:0000259" key="20">
    <source>
        <dbReference type="Pfam" id="PF22468"/>
    </source>
</evidence>
<evidence type="ECO:0000256" key="1">
    <source>
        <dbReference type="ARBA" id="ARBA00002843"/>
    </source>
</evidence>
<evidence type="ECO:0000256" key="7">
    <source>
        <dbReference type="ARBA" id="ARBA00016273"/>
    </source>
</evidence>
<protein>
    <recommendedName>
        <fullName evidence="7 17">Aspartokinase</fullName>
        <ecNumber evidence="6 17">2.7.2.4</ecNumber>
    </recommendedName>
</protein>
<evidence type="ECO:0000256" key="4">
    <source>
        <dbReference type="ARBA" id="ARBA00005139"/>
    </source>
</evidence>
<comment type="pathway">
    <text evidence="4 18">Amino-acid biosynthesis; L-threonine biosynthesis; L-threonine from L-aspartate: step 1/5.</text>
</comment>
<dbReference type="Pfam" id="PF22468">
    <property type="entry name" value="ACT_9"/>
    <property type="match status" value="1"/>
</dbReference>
<keyword evidence="22" id="KW-1185">Reference proteome</keyword>
<dbReference type="Pfam" id="PF00696">
    <property type="entry name" value="AA_kinase"/>
    <property type="match status" value="1"/>
</dbReference>
<evidence type="ECO:0000256" key="16">
    <source>
        <dbReference type="ARBA" id="ARBA00047872"/>
    </source>
</evidence>
<dbReference type="PIRSF" id="PIRSF000726">
    <property type="entry name" value="Asp_kin"/>
    <property type="match status" value="1"/>
</dbReference>
<dbReference type="InterPro" id="IPR005260">
    <property type="entry name" value="Asp_kin_monofn"/>
</dbReference>
<keyword evidence="13" id="KW-0067">ATP-binding</keyword>
<evidence type="ECO:0000256" key="14">
    <source>
        <dbReference type="ARBA" id="ARBA00022915"/>
    </source>
</evidence>
<evidence type="ECO:0000256" key="15">
    <source>
        <dbReference type="ARBA" id="ARBA00023154"/>
    </source>
</evidence>
<evidence type="ECO:0000256" key="5">
    <source>
        <dbReference type="ARBA" id="ARBA00010122"/>
    </source>
</evidence>
<dbReference type="NCBIfam" id="NF005155">
    <property type="entry name" value="PRK06635.1-4"/>
    <property type="match status" value="1"/>
</dbReference>
<evidence type="ECO:0000256" key="10">
    <source>
        <dbReference type="ARBA" id="ARBA00022737"/>
    </source>
</evidence>
<keyword evidence="8 18" id="KW-0028">Amino-acid biosynthesis</keyword>
<dbReference type="InterPro" id="IPR018042">
    <property type="entry name" value="Aspartate_kinase_CS"/>
</dbReference>
<feature type="domain" description="Aspartate/glutamate/uridylate kinase" evidence="19">
    <location>
        <begin position="12"/>
        <end position="239"/>
    </location>
</feature>
<comment type="similarity">
    <text evidence="5 17">Belongs to the aspartokinase family.</text>
</comment>
<sequence length="427" mass="44049">MTLTGDGIGSDVLVQKYGGSSLATTDKVRSVADRIATAHRTGHRIVVVVSAQGETTDELQRLASELNPAPSGRELDQLLATGETASAALMAMALQGIGVPAVALSGMQSGMMATGKHGSGIIVAVDTERIVELAQAGTVVVVAGFQGVDAAGDVITLGRGGSDTTAVAIAAELRTSRCEIYTDVDGVYTADPRVLATATLMPTVDADVMMEMSFVGARVMHSRAVELAAMYGVDICVRNSSSAALGTLIQGRDGVGMFESKAAVLAVVHDVDVVRVVMRIAARAEGELTAAVFRVLARHAIPADVTVLSNDGGAGFSVGMTVRRSDANQVCTAITEIGVGLADRVEIDDSVGRLSIVGKGLLNRPEYAARMLTSLARVDIPAGSICTSQLRISVTVPVDTVVRAVAVLHNEFDLASGSSMVAPGYRS</sequence>